<feature type="region of interest" description="Disordered" evidence="1">
    <location>
        <begin position="29"/>
        <end position="53"/>
    </location>
</feature>
<accession>A0A2P6TZF6</accession>
<dbReference type="EMBL" id="LHPG02000004">
    <property type="protein sequence ID" value="PRW59433.1"/>
    <property type="molecule type" value="Genomic_DNA"/>
</dbReference>
<feature type="region of interest" description="Disordered" evidence="1">
    <location>
        <begin position="98"/>
        <end position="125"/>
    </location>
</feature>
<sequence>MCSSGAKFAPDAPWAEEELEDLTHLCDWLLEPGQGSAPSPQEPQQPPPRPLAATFPRVALEAAPLAPALCAKAPSAVALQPVGAPAASPFAAAFLQTPLSEPQQPVRHTRPRLSTAASAPAPSATSEHQALSWVLAMGKIAESQGVAAAPPQLACPWEAAPLPSRPPSPPSAQHVQDVQAPRPAHSSRSMDRSSSGSVAAENGSPVLCVTEEPCHSMDLLELLGAAPPQQPLDALLPPSGRGTAATYRGIGSYGKQRSAPLPQLPPCGGGYDRLPAARALQLVQQQQQQGGGAAGLQRAASGSISRKRLCTWEELPEEPSLGSRRSLPPPLPPPAWQPAAVALPPTWEQAQQASLLEASFEAQRQKLSSLLAQLQQVRVALQQETAPLAPPPPPSLQQHQPLTHAAASAPLLHQPPLPAGAAAHLSWPAAAWREPSPFFN</sequence>
<comment type="caution">
    <text evidence="2">The sequence shown here is derived from an EMBL/GenBank/DDBJ whole genome shotgun (WGS) entry which is preliminary data.</text>
</comment>
<feature type="compositionally biased region" description="Pro residues" evidence="1">
    <location>
        <begin position="40"/>
        <end position="50"/>
    </location>
</feature>
<protein>
    <submittedName>
        <fullName evidence="2">Uncharacterized protein</fullName>
    </submittedName>
</protein>
<dbReference type="AlphaFoldDB" id="A0A2P6TZF6"/>
<evidence type="ECO:0000313" key="2">
    <source>
        <dbReference type="EMBL" id="PRW59433.1"/>
    </source>
</evidence>
<feature type="compositionally biased region" description="Low complexity" evidence="1">
    <location>
        <begin position="114"/>
        <end position="125"/>
    </location>
</feature>
<evidence type="ECO:0000313" key="3">
    <source>
        <dbReference type="Proteomes" id="UP000239899"/>
    </source>
</evidence>
<reference evidence="2 3" key="1">
    <citation type="journal article" date="2018" name="Plant J.">
        <title>Genome sequences of Chlorella sorokiniana UTEX 1602 and Micractinium conductrix SAG 241.80: implications to maltose excretion by a green alga.</title>
        <authorList>
            <person name="Arriola M.B."/>
            <person name="Velmurugan N."/>
            <person name="Zhang Y."/>
            <person name="Plunkett M.H."/>
            <person name="Hondzo H."/>
            <person name="Barney B.M."/>
        </authorList>
    </citation>
    <scope>NUCLEOTIDE SEQUENCE [LARGE SCALE GENOMIC DNA]</scope>
    <source>
        <strain evidence="3">UTEX 1602</strain>
    </source>
</reference>
<proteinExistence type="predicted"/>
<dbReference type="Proteomes" id="UP000239899">
    <property type="component" value="Unassembled WGS sequence"/>
</dbReference>
<evidence type="ECO:0000256" key="1">
    <source>
        <dbReference type="SAM" id="MobiDB-lite"/>
    </source>
</evidence>
<keyword evidence="3" id="KW-1185">Reference proteome</keyword>
<name>A0A2P6TZF6_CHLSO</name>
<feature type="region of interest" description="Disordered" evidence="1">
    <location>
        <begin position="386"/>
        <end position="419"/>
    </location>
</feature>
<gene>
    <name evidence="2" type="ORF">C2E21_2655</name>
</gene>
<feature type="region of interest" description="Disordered" evidence="1">
    <location>
        <begin position="157"/>
        <end position="203"/>
    </location>
</feature>
<organism evidence="2 3">
    <name type="scientific">Chlorella sorokiniana</name>
    <name type="common">Freshwater green alga</name>
    <dbReference type="NCBI Taxonomy" id="3076"/>
    <lineage>
        <taxon>Eukaryota</taxon>
        <taxon>Viridiplantae</taxon>
        <taxon>Chlorophyta</taxon>
        <taxon>core chlorophytes</taxon>
        <taxon>Trebouxiophyceae</taxon>
        <taxon>Chlorellales</taxon>
        <taxon>Chlorellaceae</taxon>
        <taxon>Chlorella clade</taxon>
        <taxon>Chlorella</taxon>
    </lineage>
</organism>